<dbReference type="CDD" id="cd02035">
    <property type="entry name" value="ArsA"/>
    <property type="match status" value="1"/>
</dbReference>
<keyword evidence="4" id="KW-1185">Reference proteome</keyword>
<name>A0A1T5KN72_9FIRM</name>
<evidence type="ECO:0000256" key="1">
    <source>
        <dbReference type="ARBA" id="ARBA00011040"/>
    </source>
</evidence>
<evidence type="ECO:0000313" key="3">
    <source>
        <dbReference type="EMBL" id="SKC65222.1"/>
    </source>
</evidence>
<dbReference type="AlphaFoldDB" id="A0A1T5KN72"/>
<protein>
    <submittedName>
        <fullName evidence="3">Arsenite efflux ATP-binding protein ArsA</fullName>
    </submittedName>
</protein>
<dbReference type="Gene3D" id="3.40.50.300">
    <property type="entry name" value="P-loop containing nucleotide triphosphate hydrolases"/>
    <property type="match status" value="1"/>
</dbReference>
<comment type="similarity">
    <text evidence="1">Belongs to the arsA ATPase family.</text>
</comment>
<dbReference type="InterPro" id="IPR025723">
    <property type="entry name" value="ArsA/GET3_ATPase-like"/>
</dbReference>
<dbReference type="RefSeq" id="WP_079491262.1">
    <property type="nucleotide sequence ID" value="NZ_FUZT01000004.1"/>
</dbReference>
<gene>
    <name evidence="3" type="ORF">SAMN02194393_01989</name>
</gene>
<proteinExistence type="inferred from homology"/>
<accession>A0A1T5KN72</accession>
<dbReference type="PANTHER" id="PTHR10803:SF3">
    <property type="entry name" value="ATPASE GET3"/>
    <property type="match status" value="1"/>
</dbReference>
<evidence type="ECO:0000313" key="4">
    <source>
        <dbReference type="Proteomes" id="UP000190285"/>
    </source>
</evidence>
<dbReference type="STRING" id="36842.SAMN02194393_01989"/>
<dbReference type="GO" id="GO:0016887">
    <property type="term" value="F:ATP hydrolysis activity"/>
    <property type="evidence" value="ECO:0007669"/>
    <property type="project" value="InterPro"/>
</dbReference>
<keyword evidence="3" id="KW-0547">Nucleotide-binding</keyword>
<dbReference type="SUPFAM" id="SSF52540">
    <property type="entry name" value="P-loop containing nucleoside triphosphate hydrolases"/>
    <property type="match status" value="1"/>
</dbReference>
<keyword evidence="3" id="KW-0067">ATP-binding</keyword>
<dbReference type="OrthoDB" id="9780677at2"/>
<organism evidence="3 4">
    <name type="scientific">Maledivibacter halophilus</name>
    <dbReference type="NCBI Taxonomy" id="36842"/>
    <lineage>
        <taxon>Bacteria</taxon>
        <taxon>Bacillati</taxon>
        <taxon>Bacillota</taxon>
        <taxon>Clostridia</taxon>
        <taxon>Peptostreptococcales</taxon>
        <taxon>Caminicellaceae</taxon>
        <taxon>Maledivibacter</taxon>
    </lineage>
</organism>
<dbReference type="InterPro" id="IPR016300">
    <property type="entry name" value="ATPase_ArsA/GET3"/>
</dbReference>
<dbReference type="EMBL" id="FUZT01000004">
    <property type="protein sequence ID" value="SKC65222.1"/>
    <property type="molecule type" value="Genomic_DNA"/>
</dbReference>
<dbReference type="Pfam" id="PF02374">
    <property type="entry name" value="ArsA_ATPase"/>
    <property type="match status" value="1"/>
</dbReference>
<feature type="domain" description="ArsA/GET3 Anion-transporting ATPase-like" evidence="2">
    <location>
        <begin position="3"/>
        <end position="288"/>
    </location>
</feature>
<dbReference type="GO" id="GO:0005524">
    <property type="term" value="F:ATP binding"/>
    <property type="evidence" value="ECO:0007669"/>
    <property type="project" value="UniProtKB-KW"/>
</dbReference>
<dbReference type="PANTHER" id="PTHR10803">
    <property type="entry name" value="ARSENICAL PUMP-DRIVING ATPASE ARSENITE-TRANSLOCATING ATPASE"/>
    <property type="match status" value="1"/>
</dbReference>
<dbReference type="NCBIfam" id="TIGR00345">
    <property type="entry name" value="GET3_arsA_TRC40"/>
    <property type="match status" value="1"/>
</dbReference>
<dbReference type="InterPro" id="IPR027417">
    <property type="entry name" value="P-loop_NTPase"/>
</dbReference>
<sequence length="302" mass="34568">MGKIIFFGGKGGVGKTSCSTAFALSKARNGLKTLLVSTDPAHSISDLFHCKIQDKMTQLESNLFGMEINPQKESNAYIEKIRRNLHSIMSPIIMEELNKQLDAASVSPGTHESALFDKMIELIINTSKDFDYIVFDTAPTGHTLRLLSLPEMLGTWMDSLINKRRKTLSLKKMMGKNKDDKDPIIEILSKRKKNLTLAREIMIDGENLQFIFVLNAEKMPIEETKKAVKMLKTYDIIVNSLVVNKILPDNSSDDFWKSKKVKEEKYLKVIQEEIPVNKIYKIPLFKFDMDEYTINEMVQYFL</sequence>
<dbReference type="Proteomes" id="UP000190285">
    <property type="component" value="Unassembled WGS sequence"/>
</dbReference>
<evidence type="ECO:0000259" key="2">
    <source>
        <dbReference type="Pfam" id="PF02374"/>
    </source>
</evidence>
<reference evidence="3 4" key="1">
    <citation type="submission" date="2017-02" db="EMBL/GenBank/DDBJ databases">
        <authorList>
            <person name="Peterson S.W."/>
        </authorList>
    </citation>
    <scope>NUCLEOTIDE SEQUENCE [LARGE SCALE GENOMIC DNA]</scope>
    <source>
        <strain evidence="3 4">M1</strain>
    </source>
</reference>